<dbReference type="InterPro" id="IPR012577">
    <property type="entry name" value="NIPSNAP"/>
</dbReference>
<accession>A0A2L2X802</accession>
<keyword evidence="3" id="KW-1185">Reference proteome</keyword>
<name>A0A2L2X802_9FIRM</name>
<dbReference type="EMBL" id="BFAV01000018">
    <property type="protein sequence ID" value="GBF32140.1"/>
    <property type="molecule type" value="Genomic_DNA"/>
</dbReference>
<dbReference type="Pfam" id="PF07978">
    <property type="entry name" value="NIPSNAP"/>
    <property type="match status" value="1"/>
</dbReference>
<reference evidence="3" key="1">
    <citation type="submission" date="2018-02" db="EMBL/GenBank/DDBJ databases">
        <title>Genome sequence of Desulfocucumis palustris strain NAW-5.</title>
        <authorList>
            <person name="Watanabe M."/>
            <person name="Kojima H."/>
            <person name="Fukui M."/>
        </authorList>
    </citation>
    <scope>NUCLEOTIDE SEQUENCE [LARGE SCALE GENOMIC DNA]</scope>
    <source>
        <strain evidence="3">NAW-5</strain>
    </source>
</reference>
<dbReference type="InterPro" id="IPR011008">
    <property type="entry name" value="Dimeric_a/b-barrel"/>
</dbReference>
<protein>
    <recommendedName>
        <fullName evidence="1">NIPSNAP domain-containing protein</fullName>
    </recommendedName>
</protein>
<dbReference type="OrthoDB" id="9798776at2"/>
<comment type="caution">
    <text evidence="2">The sequence shown here is derived from an EMBL/GenBank/DDBJ whole genome shotgun (WGS) entry which is preliminary data.</text>
</comment>
<feature type="domain" description="NIPSNAP" evidence="1">
    <location>
        <begin position="8"/>
        <end position="98"/>
    </location>
</feature>
<proteinExistence type="predicted"/>
<dbReference type="Proteomes" id="UP000239549">
    <property type="component" value="Unassembled WGS sequence"/>
</dbReference>
<gene>
    <name evidence="2" type="ORF">DCCM_0331</name>
</gene>
<evidence type="ECO:0000313" key="3">
    <source>
        <dbReference type="Proteomes" id="UP000239549"/>
    </source>
</evidence>
<dbReference type="RefSeq" id="WP_104370706.1">
    <property type="nucleotide sequence ID" value="NZ_BFAV01000018.1"/>
</dbReference>
<dbReference type="SUPFAM" id="SSF54909">
    <property type="entry name" value="Dimeric alpha+beta barrel"/>
    <property type="match status" value="1"/>
</dbReference>
<organism evidence="2 3">
    <name type="scientific">Desulfocucumis palustris</name>
    <dbReference type="NCBI Taxonomy" id="1898651"/>
    <lineage>
        <taxon>Bacteria</taxon>
        <taxon>Bacillati</taxon>
        <taxon>Bacillota</taxon>
        <taxon>Clostridia</taxon>
        <taxon>Eubacteriales</taxon>
        <taxon>Desulfocucumaceae</taxon>
        <taxon>Desulfocucumis</taxon>
    </lineage>
</organism>
<evidence type="ECO:0000313" key="2">
    <source>
        <dbReference type="EMBL" id="GBF32140.1"/>
    </source>
</evidence>
<dbReference type="AlphaFoldDB" id="A0A2L2X802"/>
<dbReference type="Gene3D" id="3.30.70.100">
    <property type="match status" value="1"/>
</dbReference>
<evidence type="ECO:0000259" key="1">
    <source>
        <dbReference type="Pfam" id="PF07978"/>
    </source>
</evidence>
<sequence length="100" mass="11424">MITCHTKYIIDPAKLNSFEAYTKMLIPIVKRLGGVNVTFLLPYEGPNNVAYELCSFTSLAAYEQFRDTRKTDPDFQGACKFVEKSGCILSYERSFLRPQL</sequence>